<feature type="non-terminal residue" evidence="2">
    <location>
        <position position="57"/>
    </location>
</feature>
<evidence type="ECO:0000313" key="3">
    <source>
        <dbReference type="Proteomes" id="UP001189429"/>
    </source>
</evidence>
<proteinExistence type="predicted"/>
<name>A0ABN9XVE9_9DINO</name>
<feature type="region of interest" description="Disordered" evidence="1">
    <location>
        <begin position="15"/>
        <end position="57"/>
    </location>
</feature>
<gene>
    <name evidence="2" type="ORF">PCOR1329_LOCUS80019</name>
</gene>
<organism evidence="2 3">
    <name type="scientific">Prorocentrum cordatum</name>
    <dbReference type="NCBI Taxonomy" id="2364126"/>
    <lineage>
        <taxon>Eukaryota</taxon>
        <taxon>Sar</taxon>
        <taxon>Alveolata</taxon>
        <taxon>Dinophyceae</taxon>
        <taxon>Prorocentrales</taxon>
        <taxon>Prorocentraceae</taxon>
        <taxon>Prorocentrum</taxon>
    </lineage>
</organism>
<protein>
    <submittedName>
        <fullName evidence="2">Uncharacterized protein</fullName>
    </submittedName>
</protein>
<reference evidence="2" key="1">
    <citation type="submission" date="2023-10" db="EMBL/GenBank/DDBJ databases">
        <authorList>
            <person name="Chen Y."/>
            <person name="Shah S."/>
            <person name="Dougan E. K."/>
            <person name="Thang M."/>
            <person name="Chan C."/>
        </authorList>
    </citation>
    <scope>NUCLEOTIDE SEQUENCE [LARGE SCALE GENOMIC DNA]</scope>
</reference>
<dbReference type="Proteomes" id="UP001189429">
    <property type="component" value="Unassembled WGS sequence"/>
</dbReference>
<comment type="caution">
    <text evidence="2">The sequence shown here is derived from an EMBL/GenBank/DDBJ whole genome shotgun (WGS) entry which is preliminary data.</text>
</comment>
<evidence type="ECO:0000256" key="1">
    <source>
        <dbReference type="SAM" id="MobiDB-lite"/>
    </source>
</evidence>
<feature type="non-terminal residue" evidence="2">
    <location>
        <position position="1"/>
    </location>
</feature>
<sequence>ASDLLLRCEEMAAGLLQGDGTRPPAARPPGGLPPGARREAGQQPACRLGASDAEAHQ</sequence>
<dbReference type="EMBL" id="CAUYUJ010021296">
    <property type="protein sequence ID" value="CAK0903834.1"/>
    <property type="molecule type" value="Genomic_DNA"/>
</dbReference>
<accession>A0ABN9XVE9</accession>
<evidence type="ECO:0000313" key="2">
    <source>
        <dbReference type="EMBL" id="CAK0903834.1"/>
    </source>
</evidence>
<keyword evidence="3" id="KW-1185">Reference proteome</keyword>